<gene>
    <name evidence="2" type="ORF">K9W46_04060</name>
</gene>
<protein>
    <submittedName>
        <fullName evidence="2">Glycosyltransferase</fullName>
        <ecNumber evidence="2">2.4.-.-</ecNumber>
    </submittedName>
</protein>
<dbReference type="Proteomes" id="UP001200513">
    <property type="component" value="Chromosome"/>
</dbReference>
<proteinExistence type="predicted"/>
<dbReference type="SUPFAM" id="SSF53756">
    <property type="entry name" value="UDP-Glycosyltransferase/glycogen phosphorylase"/>
    <property type="match status" value="1"/>
</dbReference>
<name>A0A9Y1BU15_9ARCH</name>
<dbReference type="AlphaFoldDB" id="A0A9Y1BU15"/>
<reference evidence="2" key="1">
    <citation type="journal article" date="2022" name="Nat. Microbiol.">
        <title>Unique mobile elements and scalable gene flow at the prokaryote-eukaryote boundary revealed by circularized Asgard archaea genomes.</title>
        <authorList>
            <person name="Wu F."/>
            <person name="Speth D.R."/>
            <person name="Philosof A."/>
            <person name="Cremiere A."/>
            <person name="Narayanan A."/>
            <person name="Barco R.A."/>
            <person name="Connon S.A."/>
            <person name="Amend J.P."/>
            <person name="Antoshechkin I.A."/>
            <person name="Orphan V.J."/>
        </authorList>
    </citation>
    <scope>NUCLEOTIDE SEQUENCE</scope>
    <source>
        <strain evidence="2">PR6</strain>
    </source>
</reference>
<feature type="domain" description="Glycosyltransferase subfamily 4-like N-terminal" evidence="1">
    <location>
        <begin position="26"/>
        <end position="213"/>
    </location>
</feature>
<organism evidence="2">
    <name type="scientific">Candidatus Heimdallarchaeum endolithica</name>
    <dbReference type="NCBI Taxonomy" id="2876572"/>
    <lineage>
        <taxon>Archaea</taxon>
        <taxon>Promethearchaeati</taxon>
        <taxon>Candidatus Heimdallarchaeota</taxon>
        <taxon>Candidatus Heimdallarchaeia (ex Rinke et al. 2021) (nom. nud.)</taxon>
        <taxon>Candidatus Heimdallarchaeales</taxon>
        <taxon>Candidatus Heimdallarchaeaceae</taxon>
        <taxon>Candidatus Heimdallarchaeum</taxon>
    </lineage>
</organism>
<accession>A0A9Y1BU15</accession>
<evidence type="ECO:0000313" key="2">
    <source>
        <dbReference type="EMBL" id="UJG44359.1"/>
    </source>
</evidence>
<dbReference type="EMBL" id="CP084167">
    <property type="protein sequence ID" value="UJG44359.1"/>
    <property type="molecule type" value="Genomic_DNA"/>
</dbReference>
<keyword evidence="2" id="KW-0328">Glycosyltransferase</keyword>
<dbReference type="GO" id="GO:0016757">
    <property type="term" value="F:glycosyltransferase activity"/>
    <property type="evidence" value="ECO:0007669"/>
    <property type="project" value="UniProtKB-KW"/>
</dbReference>
<sequence>MNVLFVSYFYPPDKAVGRIRPSSFCKYLAENDVNVFLLTSNRNVCINNEDISSKTSITPICSKRPKLREIGYKTKILVLLELFKLDQLLFFPDIYFQWIKSALREAQEKLSDIKLDAIIATAPPYSSIIIGYKLAKEFNVPLVLDYRDPWSGNPFIKFPFSLGKRRVKKIEKKIAESADLIVTVGEECAKLISKSIDIPLDSIKIVYNGFSLDTIPTTFSKKGENKFVISYFGNFYLLQKKTMQHFFFGLGKFIKENRIDSDELVFQYAGNTSRKVLKRMLKRANISLDYFSDLGYLSKEELFNAIDRSHIVIDVVPKKTEYMLHTKVYDYASANSHILLVGEKGEIDKLCFKIEQKFSQVTEKVDEISAKLENLWALWKKGKLEYGCNREKLSFFSRKNQSRIFAELLFERFKK</sequence>
<dbReference type="Gene3D" id="3.40.50.2000">
    <property type="entry name" value="Glycogen Phosphorylase B"/>
    <property type="match status" value="1"/>
</dbReference>
<evidence type="ECO:0000259" key="1">
    <source>
        <dbReference type="Pfam" id="PF13439"/>
    </source>
</evidence>
<keyword evidence="2" id="KW-0808">Transferase</keyword>
<dbReference type="Pfam" id="PF13439">
    <property type="entry name" value="Glyco_transf_4"/>
    <property type="match status" value="1"/>
</dbReference>
<dbReference type="EC" id="2.4.-.-" evidence="2"/>
<dbReference type="InterPro" id="IPR028098">
    <property type="entry name" value="Glyco_trans_4-like_N"/>
</dbReference>